<evidence type="ECO:0000313" key="2">
    <source>
        <dbReference type="EMBL" id="KAJ3437897.1"/>
    </source>
</evidence>
<name>A0AAV7ZC18_9EUKA</name>
<feature type="region of interest" description="Disordered" evidence="1">
    <location>
        <begin position="482"/>
        <end position="519"/>
    </location>
</feature>
<gene>
    <name evidence="2" type="ORF">M0812_17073</name>
</gene>
<feature type="compositionally biased region" description="Polar residues" evidence="1">
    <location>
        <begin position="681"/>
        <end position="691"/>
    </location>
</feature>
<comment type="caution">
    <text evidence="2">The sequence shown here is derived from an EMBL/GenBank/DDBJ whole genome shotgun (WGS) entry which is preliminary data.</text>
</comment>
<feature type="compositionally biased region" description="Basic and acidic residues" evidence="1">
    <location>
        <begin position="494"/>
        <end position="518"/>
    </location>
</feature>
<evidence type="ECO:0000256" key="1">
    <source>
        <dbReference type="SAM" id="MobiDB-lite"/>
    </source>
</evidence>
<sequence>MKATFQDLIDSGEYSLPSGVSSNKLSLEKACTSPLHILFVHSGKQKVSTLTRHKPTSSQTTTKTTKTTSKRNNGCLNYKTKNRVVEIFFQKFAIQKENKKKKKPSHKEKQKQKQRLQKKLFAIVIENTGVLKAWSWSTEEWAWKSAGEINLISEEIQGEITWARRTIGVTNNHFVWVIKNKSNEKKALLSATLFPDSESKMGLQNTKVLTKKIKANSKLYAGFEGVWHFPPIVNSSQRNSRDETSFIYHPINNNKQSPISISLNHIFKNNKKITLINKAFIKIKITDEFGFTNKSILLLHKETGTILRLWDSIKGRPTDSSFLKDSNSFHSISYESNTNLHKPKNNLSTTSSLNLSSSSSSSSSLSSALSIEDNRICGIEILSTINDPRISEKKKKNTNKWNDIECAFIHYQNVGIIRSRNEGPADCSFFDLPTGIFLFPIPMPQYFKRNQTINLQNKIWRSIPSIKCKTIFWDKNLSKVPSNDKNKKNRKNKKNSENDKDKDKDKDKGNEKDKKNEMGDNFNSALVSLSMNSILEQLIRFAQTKLGSLRASEISNQWGMYRWTVKFLFDALNEMQPSENGIKRRNIVKMISEITSTPALVLSFLSELQSYDLLNEIVSDFIEQISTYSTELFQKASPFNSKLLPYLKEFIQIIPQNRKKSKGFEKETDFILNNKMRSKSNINKKQQIGNQRKNETSGSRQKDDYYNDDDDNDNDDDDNEFNEFNENFKIKTKKNKNIKNLKRSDLEFMMITEPKSLLNMLKTGLELEQIDISIGRLIYEFGEMNQLSFNNNLSRNKREQSRGSESNSVKINRNESPAYFSMMCRLMYLFDSKNLISFVKQFINEKQSKSKIGAIIEECILSIPLLSQKEPTLDQINARAELFFILNCPIEAIKLYITYEHWERAFNMITNSNIDKKDDHDKDERKKEKLHTFSEEERASFWVILFKAALKKNKKALIQKLMKNKPKIYNSLEIISMIHEIESEINLTEKEKNLPIFLDKEDNLSLGDIIQN</sequence>
<feature type="region of interest" description="Disordered" evidence="1">
    <location>
        <begin position="51"/>
        <end position="73"/>
    </location>
</feature>
<evidence type="ECO:0000313" key="3">
    <source>
        <dbReference type="Proteomes" id="UP001146793"/>
    </source>
</evidence>
<dbReference type="EMBL" id="JANTQA010000033">
    <property type="protein sequence ID" value="KAJ3437897.1"/>
    <property type="molecule type" value="Genomic_DNA"/>
</dbReference>
<feature type="region of interest" description="Disordered" evidence="1">
    <location>
        <begin position="681"/>
        <end position="721"/>
    </location>
</feature>
<dbReference type="Proteomes" id="UP001146793">
    <property type="component" value="Unassembled WGS sequence"/>
</dbReference>
<reference evidence="2" key="1">
    <citation type="submission" date="2022-08" db="EMBL/GenBank/DDBJ databases">
        <title>Novel sulphate-reducing endosymbionts in the free-living metamonad Anaeramoeba.</title>
        <authorList>
            <person name="Jerlstrom-Hultqvist J."/>
            <person name="Cepicka I."/>
            <person name="Gallot-Lavallee L."/>
            <person name="Salas-Leiva D."/>
            <person name="Curtis B.A."/>
            <person name="Zahonova K."/>
            <person name="Pipaliya S."/>
            <person name="Dacks J."/>
            <person name="Roger A.J."/>
        </authorList>
    </citation>
    <scope>NUCLEOTIDE SEQUENCE</scope>
    <source>
        <strain evidence="2">Busselton2</strain>
    </source>
</reference>
<organism evidence="2 3">
    <name type="scientific">Anaeramoeba flamelloides</name>
    <dbReference type="NCBI Taxonomy" id="1746091"/>
    <lineage>
        <taxon>Eukaryota</taxon>
        <taxon>Metamonada</taxon>
        <taxon>Anaeramoebidae</taxon>
        <taxon>Anaeramoeba</taxon>
    </lineage>
</organism>
<protein>
    <submittedName>
        <fullName evidence="2">Suppressor of swi4 1</fullName>
    </submittedName>
</protein>
<dbReference type="AlphaFoldDB" id="A0AAV7ZC18"/>
<accession>A0AAV7ZC18</accession>
<proteinExistence type="predicted"/>
<dbReference type="PANTHER" id="PTHR36812:SF9">
    <property type="entry name" value="MYB-LIKE PROTEIN X ISOFORM X1"/>
    <property type="match status" value="1"/>
</dbReference>
<dbReference type="PANTHER" id="PTHR36812">
    <property type="entry name" value="NEUROFILAMENT TRIPLET M PROTEIN-LIKE PROTEIN"/>
    <property type="match status" value="1"/>
</dbReference>
<feature type="compositionally biased region" description="Low complexity" evidence="1">
    <location>
        <begin position="56"/>
        <end position="67"/>
    </location>
</feature>
<feature type="compositionally biased region" description="Basic and acidic residues" evidence="1">
    <location>
        <begin position="692"/>
        <end position="705"/>
    </location>
</feature>
<feature type="compositionally biased region" description="Acidic residues" evidence="1">
    <location>
        <begin position="706"/>
        <end position="721"/>
    </location>
</feature>